<evidence type="ECO:0000313" key="2">
    <source>
        <dbReference type="Proteomes" id="UP000554482"/>
    </source>
</evidence>
<dbReference type="EMBL" id="JABWDY010028881">
    <property type="protein sequence ID" value="KAF5186742.1"/>
    <property type="molecule type" value="Genomic_DNA"/>
</dbReference>
<sequence>MLELTRTLSGGANYRQPLPYEGGDVLLFWVKNIARYEGGIIFSFNMKNGSLHLNHNSQLRRWEGPLISCRSSLVSLPEQEVVTKSALTAAAGEADGSLSFNSKGKGVLVKGNKIVEEACIGDGSQGGSYNRGTSNHCSSQTTNSYTEEAALYNAAVGKPA</sequence>
<dbReference type="AlphaFoldDB" id="A0A7J6VQU5"/>
<reference evidence="1 2" key="1">
    <citation type="submission" date="2020-06" db="EMBL/GenBank/DDBJ databases">
        <title>Transcriptomic and genomic resources for Thalictrum thalictroides and T. hernandezii: Facilitating candidate gene discovery in an emerging model plant lineage.</title>
        <authorList>
            <person name="Arias T."/>
            <person name="Riano-Pachon D.M."/>
            <person name="Di Stilio V.S."/>
        </authorList>
    </citation>
    <scope>NUCLEOTIDE SEQUENCE [LARGE SCALE GENOMIC DNA]</scope>
    <source>
        <strain evidence="2">cv. WT478/WT964</strain>
        <tissue evidence="1">Leaves</tissue>
    </source>
</reference>
<accession>A0A7J6VQU5</accession>
<name>A0A7J6VQU5_THATH</name>
<gene>
    <name evidence="1" type="ORF">FRX31_023659</name>
</gene>
<dbReference type="Proteomes" id="UP000554482">
    <property type="component" value="Unassembled WGS sequence"/>
</dbReference>
<evidence type="ECO:0000313" key="1">
    <source>
        <dbReference type="EMBL" id="KAF5186742.1"/>
    </source>
</evidence>
<organism evidence="1 2">
    <name type="scientific">Thalictrum thalictroides</name>
    <name type="common">Rue-anemone</name>
    <name type="synonym">Anemone thalictroides</name>
    <dbReference type="NCBI Taxonomy" id="46969"/>
    <lineage>
        <taxon>Eukaryota</taxon>
        <taxon>Viridiplantae</taxon>
        <taxon>Streptophyta</taxon>
        <taxon>Embryophyta</taxon>
        <taxon>Tracheophyta</taxon>
        <taxon>Spermatophyta</taxon>
        <taxon>Magnoliopsida</taxon>
        <taxon>Ranunculales</taxon>
        <taxon>Ranunculaceae</taxon>
        <taxon>Thalictroideae</taxon>
        <taxon>Thalictrum</taxon>
    </lineage>
</organism>
<proteinExistence type="predicted"/>
<protein>
    <submittedName>
        <fullName evidence="1">Uncharacterized protein</fullName>
    </submittedName>
</protein>
<comment type="caution">
    <text evidence="1">The sequence shown here is derived from an EMBL/GenBank/DDBJ whole genome shotgun (WGS) entry which is preliminary data.</text>
</comment>
<keyword evidence="2" id="KW-1185">Reference proteome</keyword>